<evidence type="ECO:0000313" key="5">
    <source>
        <dbReference type="Proteomes" id="UP000709466"/>
    </source>
</evidence>
<name>A0ABX0VVE3_9RHOB</name>
<dbReference type="RefSeq" id="WP_167636072.1">
    <property type="nucleotide sequence ID" value="NZ_JAATOP010000001.1"/>
</dbReference>
<comment type="caution">
    <text evidence="4">The sequence shown here is derived from an EMBL/GenBank/DDBJ whole genome shotgun (WGS) entry which is preliminary data.</text>
</comment>
<sequence>MMRSLRLRLYALGARLTIRPLFSLTDDAKRDGDRLDRLASRFTHFMPYTLRLPRELGGRPALWLAGKGADPSKVILYFHGGAYFAGSPDTHAAMLARLSRYAGYPVFAQAYRLAPKYPFPAAFDDALAAWDDLISRGYHPEDIIIGGDSAGGGLALALLATLCARRECPAALFAMSPWTDLTMSGRSVEEVGKSDDVIPSDRMTEAARAYVGQADPSDPRVSPLFAEFDHPPPVYLQIGSPEVLEDDTYRMAERLRKSGGKVLVQTWDGAPHVWHLGELWVPEARDALRQIAHFVQTSFDKVSR</sequence>
<dbReference type="GO" id="GO:0016787">
    <property type="term" value="F:hydrolase activity"/>
    <property type="evidence" value="ECO:0007669"/>
    <property type="project" value="UniProtKB-KW"/>
</dbReference>
<organism evidence="4 5">
    <name type="scientific">Marivivens donghaensis</name>
    <dbReference type="NCBI Taxonomy" id="1699413"/>
    <lineage>
        <taxon>Bacteria</taxon>
        <taxon>Pseudomonadati</taxon>
        <taxon>Pseudomonadota</taxon>
        <taxon>Alphaproteobacteria</taxon>
        <taxon>Rhodobacterales</taxon>
        <taxon>Paracoccaceae</taxon>
        <taxon>Marivivens group</taxon>
        <taxon>Marivivens</taxon>
    </lineage>
</organism>
<dbReference type="SUPFAM" id="SSF53474">
    <property type="entry name" value="alpha/beta-Hydrolases"/>
    <property type="match status" value="1"/>
</dbReference>
<evidence type="ECO:0000256" key="1">
    <source>
        <dbReference type="ARBA" id="ARBA00010515"/>
    </source>
</evidence>
<accession>A0ABX0VVE3</accession>
<dbReference type="Gene3D" id="3.40.50.1820">
    <property type="entry name" value="alpha/beta hydrolase"/>
    <property type="match status" value="1"/>
</dbReference>
<comment type="similarity">
    <text evidence="1">Belongs to the 'GDXG' lipolytic enzyme family.</text>
</comment>
<proteinExistence type="inferred from homology"/>
<dbReference type="InterPro" id="IPR013094">
    <property type="entry name" value="AB_hydrolase_3"/>
</dbReference>
<dbReference type="InterPro" id="IPR050300">
    <property type="entry name" value="GDXG_lipolytic_enzyme"/>
</dbReference>
<keyword evidence="2 4" id="KW-0378">Hydrolase</keyword>
<gene>
    <name evidence="4" type="ORF">HCZ30_01950</name>
</gene>
<dbReference type="Proteomes" id="UP000709466">
    <property type="component" value="Unassembled WGS sequence"/>
</dbReference>
<dbReference type="PANTHER" id="PTHR48081:SF8">
    <property type="entry name" value="ALPHA_BETA HYDROLASE FOLD-3 DOMAIN-CONTAINING PROTEIN-RELATED"/>
    <property type="match status" value="1"/>
</dbReference>
<feature type="domain" description="Alpha/beta hydrolase fold-3" evidence="3">
    <location>
        <begin position="75"/>
        <end position="275"/>
    </location>
</feature>
<evidence type="ECO:0000313" key="4">
    <source>
        <dbReference type="EMBL" id="NIY71192.1"/>
    </source>
</evidence>
<reference evidence="4 5" key="1">
    <citation type="submission" date="2020-03" db="EMBL/GenBank/DDBJ databases">
        <title>Bacterial isolates of synthetic phycosphere.</title>
        <authorList>
            <person name="Fu H."/>
            <person name="Moran M.A."/>
        </authorList>
    </citation>
    <scope>NUCLEOTIDE SEQUENCE [LARGE SCALE GENOMIC DNA]</scope>
    <source>
        <strain evidence="4 5">HF1</strain>
    </source>
</reference>
<dbReference type="PANTHER" id="PTHR48081">
    <property type="entry name" value="AB HYDROLASE SUPERFAMILY PROTEIN C4A8.06C"/>
    <property type="match status" value="1"/>
</dbReference>
<protein>
    <submittedName>
        <fullName evidence="4">Alpha/beta hydrolase</fullName>
    </submittedName>
</protein>
<evidence type="ECO:0000259" key="3">
    <source>
        <dbReference type="Pfam" id="PF07859"/>
    </source>
</evidence>
<dbReference type="PROSITE" id="PS01173">
    <property type="entry name" value="LIPASE_GDXG_HIS"/>
    <property type="match status" value="1"/>
</dbReference>
<dbReference type="EMBL" id="JAATOP010000001">
    <property type="protein sequence ID" value="NIY71192.1"/>
    <property type="molecule type" value="Genomic_DNA"/>
</dbReference>
<dbReference type="InterPro" id="IPR029058">
    <property type="entry name" value="AB_hydrolase_fold"/>
</dbReference>
<dbReference type="Pfam" id="PF07859">
    <property type="entry name" value="Abhydrolase_3"/>
    <property type="match status" value="1"/>
</dbReference>
<evidence type="ECO:0000256" key="2">
    <source>
        <dbReference type="ARBA" id="ARBA00022801"/>
    </source>
</evidence>
<dbReference type="InterPro" id="IPR002168">
    <property type="entry name" value="Lipase_GDXG_HIS_AS"/>
</dbReference>
<keyword evidence="5" id="KW-1185">Reference proteome</keyword>